<dbReference type="Gene3D" id="3.40.1160.10">
    <property type="entry name" value="Acetylglutamate kinase-like"/>
    <property type="match status" value="1"/>
</dbReference>
<reference evidence="13 14" key="1">
    <citation type="submission" date="2019-10" db="EMBL/GenBank/DDBJ databases">
        <title>Nocardia macrotermitis sp. nov. and Nocardia aurantia sp. nov., isolated from the gut of fungus growing-termite Macrotermes natalensis.</title>
        <authorList>
            <person name="Benndorf R."/>
            <person name="Schwitalla J."/>
            <person name="Martin K."/>
            <person name="De Beer W."/>
            <person name="Kaster A.-K."/>
            <person name="Vollmers J."/>
            <person name="Poulsen M."/>
            <person name="Beemelmanns C."/>
        </authorList>
    </citation>
    <scope>NUCLEOTIDE SEQUENCE [LARGE SCALE GENOMIC DNA]</scope>
    <source>
        <strain evidence="13 14">RB20</strain>
    </source>
</reference>
<evidence type="ECO:0000256" key="4">
    <source>
        <dbReference type="ARBA" id="ARBA00022490"/>
    </source>
</evidence>
<feature type="binding site" evidence="11">
    <location>
        <position position="63"/>
    </location>
    <ligand>
        <name>ATP</name>
        <dbReference type="ChEBI" id="CHEBI:30616"/>
    </ligand>
</feature>
<keyword evidence="7 11" id="KW-0418">Kinase</keyword>
<feature type="binding site" evidence="11">
    <location>
        <position position="78"/>
    </location>
    <ligand>
        <name>UMP</name>
        <dbReference type="ChEBI" id="CHEBI:57865"/>
    </ligand>
</feature>
<comment type="pathway">
    <text evidence="2 11">Pyrimidine metabolism; CTP biosynthesis via de novo pathway; UDP from UMP (UMPK route): step 1/1.</text>
</comment>
<evidence type="ECO:0000256" key="1">
    <source>
        <dbReference type="ARBA" id="ARBA00004496"/>
    </source>
</evidence>
<comment type="subunit">
    <text evidence="11">Homohexamer.</text>
</comment>
<feature type="binding site" evidence="11">
    <location>
        <position position="172"/>
    </location>
    <ligand>
        <name>ATP</name>
        <dbReference type="ChEBI" id="CHEBI:30616"/>
    </ligand>
</feature>
<dbReference type="GO" id="GO:0006225">
    <property type="term" value="P:UDP biosynthetic process"/>
    <property type="evidence" value="ECO:0007669"/>
    <property type="project" value="TreeGrafter"/>
</dbReference>
<keyword evidence="14" id="KW-1185">Reference proteome</keyword>
<dbReference type="PANTHER" id="PTHR42833">
    <property type="entry name" value="URIDYLATE KINASE"/>
    <property type="match status" value="1"/>
</dbReference>
<evidence type="ECO:0000256" key="3">
    <source>
        <dbReference type="ARBA" id="ARBA00007614"/>
    </source>
</evidence>
<dbReference type="NCBIfam" id="TIGR02075">
    <property type="entry name" value="pyrH_bact"/>
    <property type="match status" value="1"/>
</dbReference>
<feature type="binding site" evidence="11">
    <location>
        <begin position="139"/>
        <end position="146"/>
    </location>
    <ligand>
        <name>UMP</name>
        <dbReference type="ChEBI" id="CHEBI:57865"/>
    </ligand>
</feature>
<accession>A0A7K0CYM2</accession>
<feature type="binding site" evidence="11">
    <location>
        <position position="58"/>
    </location>
    <ligand>
        <name>UMP</name>
        <dbReference type="ChEBI" id="CHEBI:57865"/>
    </ligand>
</feature>
<dbReference type="RefSeq" id="WP_153409023.1">
    <property type="nucleotide sequence ID" value="NZ_WEGK01000003.1"/>
</dbReference>
<dbReference type="GO" id="GO:0033862">
    <property type="term" value="F:UMP kinase activity"/>
    <property type="evidence" value="ECO:0007669"/>
    <property type="project" value="UniProtKB-EC"/>
</dbReference>
<dbReference type="PANTHER" id="PTHR42833:SF4">
    <property type="entry name" value="URIDYLATE KINASE PUMPKIN, CHLOROPLASTIC"/>
    <property type="match status" value="1"/>
</dbReference>
<dbReference type="HAMAP" id="MF_01220_B">
    <property type="entry name" value="PyrH_B"/>
    <property type="match status" value="1"/>
</dbReference>
<evidence type="ECO:0000256" key="7">
    <source>
        <dbReference type="ARBA" id="ARBA00022777"/>
    </source>
</evidence>
<dbReference type="SUPFAM" id="SSF53633">
    <property type="entry name" value="Carbamate kinase-like"/>
    <property type="match status" value="1"/>
</dbReference>
<dbReference type="InterPro" id="IPR015963">
    <property type="entry name" value="Uridylate_kinase_bac"/>
</dbReference>
<comment type="similarity">
    <text evidence="3 11">Belongs to the UMP kinase family.</text>
</comment>
<dbReference type="EMBL" id="WEGK01000003">
    <property type="protein sequence ID" value="MQY18518.1"/>
    <property type="molecule type" value="Genomic_DNA"/>
</dbReference>
<comment type="caution">
    <text evidence="11">Lacks conserved residue(s) required for the propagation of feature annotation.</text>
</comment>
<dbReference type="Proteomes" id="UP000438448">
    <property type="component" value="Unassembled WGS sequence"/>
</dbReference>
<dbReference type="InterPro" id="IPR001048">
    <property type="entry name" value="Asp/Glu/Uridylate_kinase"/>
</dbReference>
<evidence type="ECO:0000256" key="10">
    <source>
        <dbReference type="ARBA" id="ARBA00047767"/>
    </source>
</evidence>
<keyword evidence="5 11" id="KW-0808">Transferase</keyword>
<dbReference type="GO" id="GO:0005737">
    <property type="term" value="C:cytoplasm"/>
    <property type="evidence" value="ECO:0007669"/>
    <property type="project" value="UniProtKB-SubCell"/>
</dbReference>
<sequence length="242" mass="26058">MSDPEPAREGYRRVLLKLGGEMFGGGNVGLDPDVVQTVAEQIAEVVATGVQVAVVIGGGNFFRGAELEDRGMERARSDYMGMLGTVMNSLALQDFLQKQGVDTRVQTAITMGQVAEPYIPLRAKRHLEKGRVVIFGAGMGMPYFSTDTTAAQRALEIGAEVVLMAKAVDGVFNADPRIDPDATMYSEITHKEVIERGLKVADATAFSLCMDNQMPMLVFNLLTKGNIARAVSGEKIGTLVRS</sequence>
<evidence type="ECO:0000256" key="5">
    <source>
        <dbReference type="ARBA" id="ARBA00022679"/>
    </source>
</evidence>
<proteinExistence type="inferred from homology"/>
<dbReference type="GO" id="GO:0044210">
    <property type="term" value="P:'de novo' CTP biosynthetic process"/>
    <property type="evidence" value="ECO:0007669"/>
    <property type="project" value="UniProtKB-UniRule"/>
</dbReference>
<evidence type="ECO:0000256" key="9">
    <source>
        <dbReference type="ARBA" id="ARBA00022975"/>
    </source>
</evidence>
<evidence type="ECO:0000256" key="11">
    <source>
        <dbReference type="HAMAP-Rule" id="MF_01220"/>
    </source>
</evidence>
<dbReference type="UniPathway" id="UPA00159">
    <property type="reaction ID" value="UER00275"/>
</dbReference>
<evidence type="ECO:0000313" key="14">
    <source>
        <dbReference type="Proteomes" id="UP000438448"/>
    </source>
</evidence>
<comment type="function">
    <text evidence="11">Catalyzes the reversible phosphorylation of UMP to UDP.</text>
</comment>
<keyword evidence="9 11" id="KW-0665">Pyrimidine biosynthesis</keyword>
<keyword evidence="6 11" id="KW-0547">Nucleotide-binding</keyword>
<evidence type="ECO:0000256" key="2">
    <source>
        <dbReference type="ARBA" id="ARBA00004791"/>
    </source>
</evidence>
<gene>
    <name evidence="11 13" type="primary">pyrH</name>
    <name evidence="13" type="ORF">NRB20_15970</name>
</gene>
<feature type="binding site" evidence="11">
    <location>
        <position position="175"/>
    </location>
    <ligand>
        <name>ATP</name>
        <dbReference type="ChEBI" id="CHEBI:30616"/>
    </ligand>
</feature>
<evidence type="ECO:0000259" key="12">
    <source>
        <dbReference type="Pfam" id="PF00696"/>
    </source>
</evidence>
<dbReference type="PIRSF" id="PIRSF005650">
    <property type="entry name" value="Uridylate_kin"/>
    <property type="match status" value="1"/>
</dbReference>
<dbReference type="InterPro" id="IPR036393">
    <property type="entry name" value="AceGlu_kinase-like_sf"/>
</dbReference>
<dbReference type="InterPro" id="IPR011817">
    <property type="entry name" value="Uridylate_kinase"/>
</dbReference>
<dbReference type="AlphaFoldDB" id="A0A7K0CYM2"/>
<keyword evidence="8 11" id="KW-0067">ATP-binding</keyword>
<name>A0A7K0CYM2_9NOCA</name>
<protein>
    <recommendedName>
        <fullName evidence="11">Uridylate kinase</fullName>
        <shortName evidence="11">UK</shortName>
        <ecNumber evidence="11">2.7.4.22</ecNumber>
    </recommendedName>
    <alternativeName>
        <fullName evidence="11">Uridine monophosphate kinase</fullName>
        <shortName evidence="11">UMP kinase</shortName>
        <shortName evidence="11">UMPK</shortName>
    </alternativeName>
</protein>
<evidence type="ECO:0000256" key="8">
    <source>
        <dbReference type="ARBA" id="ARBA00022840"/>
    </source>
</evidence>
<dbReference type="EC" id="2.7.4.22" evidence="11"/>
<feature type="binding site" evidence="11">
    <location>
        <position position="59"/>
    </location>
    <ligand>
        <name>ATP</name>
        <dbReference type="ChEBI" id="CHEBI:30616"/>
    </ligand>
</feature>
<organism evidence="13 14">
    <name type="scientific">Nocardia macrotermitis</name>
    <dbReference type="NCBI Taxonomy" id="2585198"/>
    <lineage>
        <taxon>Bacteria</taxon>
        <taxon>Bacillati</taxon>
        <taxon>Actinomycetota</taxon>
        <taxon>Actinomycetes</taxon>
        <taxon>Mycobacteriales</taxon>
        <taxon>Nocardiaceae</taxon>
        <taxon>Nocardia</taxon>
    </lineage>
</organism>
<dbReference type="Pfam" id="PF00696">
    <property type="entry name" value="AA_kinase"/>
    <property type="match status" value="1"/>
</dbReference>
<feature type="domain" description="Aspartate/glutamate/uridylate kinase" evidence="12">
    <location>
        <begin position="13"/>
        <end position="220"/>
    </location>
</feature>
<comment type="activity regulation">
    <text evidence="11">Inhibited by UTP.</text>
</comment>
<dbReference type="GO" id="GO:0005524">
    <property type="term" value="F:ATP binding"/>
    <property type="evidence" value="ECO:0007669"/>
    <property type="project" value="UniProtKB-KW"/>
</dbReference>
<comment type="catalytic activity">
    <reaction evidence="10 11">
        <text>UMP + ATP = UDP + ADP</text>
        <dbReference type="Rhea" id="RHEA:24400"/>
        <dbReference type="ChEBI" id="CHEBI:30616"/>
        <dbReference type="ChEBI" id="CHEBI:57865"/>
        <dbReference type="ChEBI" id="CHEBI:58223"/>
        <dbReference type="ChEBI" id="CHEBI:456216"/>
        <dbReference type="EC" id="2.7.4.22"/>
    </reaction>
</comment>
<keyword evidence="4 11" id="KW-0963">Cytoplasm</keyword>
<dbReference type="CDD" id="cd04254">
    <property type="entry name" value="AAK_UMPK-PyrH-Ec"/>
    <property type="match status" value="1"/>
</dbReference>
<evidence type="ECO:0000256" key="6">
    <source>
        <dbReference type="ARBA" id="ARBA00022741"/>
    </source>
</evidence>
<dbReference type="OrthoDB" id="9807458at2"/>
<comment type="caution">
    <text evidence="13">The sequence shown here is derived from an EMBL/GenBank/DDBJ whole genome shotgun (WGS) entry which is preliminary data.</text>
</comment>
<comment type="subcellular location">
    <subcellularLocation>
        <location evidence="1 11">Cytoplasm</location>
    </subcellularLocation>
</comment>
<evidence type="ECO:0000313" key="13">
    <source>
        <dbReference type="EMBL" id="MQY18518.1"/>
    </source>
</evidence>
<feature type="binding site" evidence="11">
    <location>
        <begin position="17"/>
        <end position="20"/>
    </location>
    <ligand>
        <name>ATP</name>
        <dbReference type="ChEBI" id="CHEBI:30616"/>
    </ligand>
</feature>
<dbReference type="FunFam" id="3.40.1160.10:FF:000001">
    <property type="entry name" value="Uridylate kinase"/>
    <property type="match status" value="1"/>
</dbReference>